<sequence length="66" mass="7882">MGNKKELLDLIKLGIKRIELIPIEKNMWQIRTICKKRTKTIVNLNNFETIRDLMGMMHRMDVIRGQ</sequence>
<reference evidence="1" key="1">
    <citation type="journal article" date="2015" name="Nature">
        <title>Complex archaea that bridge the gap between prokaryotes and eukaryotes.</title>
        <authorList>
            <person name="Spang A."/>
            <person name="Saw J.H."/>
            <person name="Jorgensen S.L."/>
            <person name="Zaremba-Niedzwiedzka K."/>
            <person name="Martijn J."/>
            <person name="Lind A.E."/>
            <person name="van Eijk R."/>
            <person name="Schleper C."/>
            <person name="Guy L."/>
            <person name="Ettema T.J."/>
        </authorList>
    </citation>
    <scope>NUCLEOTIDE SEQUENCE</scope>
</reference>
<comment type="caution">
    <text evidence="1">The sequence shown here is derived from an EMBL/GenBank/DDBJ whole genome shotgun (WGS) entry which is preliminary data.</text>
</comment>
<dbReference type="AlphaFoldDB" id="A0A0F9ML52"/>
<dbReference type="EMBL" id="LAZR01008623">
    <property type="protein sequence ID" value="KKM77570.1"/>
    <property type="molecule type" value="Genomic_DNA"/>
</dbReference>
<organism evidence="1">
    <name type="scientific">marine sediment metagenome</name>
    <dbReference type="NCBI Taxonomy" id="412755"/>
    <lineage>
        <taxon>unclassified sequences</taxon>
        <taxon>metagenomes</taxon>
        <taxon>ecological metagenomes</taxon>
    </lineage>
</organism>
<gene>
    <name evidence="1" type="ORF">LCGC14_1368690</name>
</gene>
<name>A0A0F9ML52_9ZZZZ</name>
<proteinExistence type="predicted"/>
<evidence type="ECO:0000313" key="1">
    <source>
        <dbReference type="EMBL" id="KKM77570.1"/>
    </source>
</evidence>
<protein>
    <submittedName>
        <fullName evidence="1">Uncharacterized protein</fullName>
    </submittedName>
</protein>
<accession>A0A0F9ML52</accession>